<dbReference type="Gene3D" id="3.40.50.11940">
    <property type="match status" value="2"/>
</dbReference>
<accession>A0A125W471</accession>
<dbReference type="AlphaFoldDB" id="A0A125W471"/>
<dbReference type="EMBL" id="AEBR01000081">
    <property type="protein sequence ID" value="EFM82028.1"/>
    <property type="molecule type" value="Genomic_DNA"/>
</dbReference>
<protein>
    <submittedName>
        <fullName evidence="1">CRISPR-associated protein, Csn2 family</fullName>
    </submittedName>
</protein>
<comment type="caution">
    <text evidence="1">The sequence shown here is derived from an EMBL/GenBank/DDBJ whole genome shotgun (WGS) entry which is preliminary data.</text>
</comment>
<reference evidence="1 2" key="1">
    <citation type="submission" date="2010-07" db="EMBL/GenBank/DDBJ databases">
        <authorList>
            <person name="Sid Ahmed O."/>
        </authorList>
    </citation>
    <scope>NUCLEOTIDE SEQUENCE [LARGE SCALE GENOMIC DNA]</scope>
    <source>
        <strain evidence="1 2">TX4248</strain>
    </source>
</reference>
<name>A0A125W471_ENTFL</name>
<dbReference type="SMR" id="A0A125W471"/>
<dbReference type="HOGENOM" id="CLU_109392_0_0_9"/>
<dbReference type="Pfam" id="PF09711">
    <property type="entry name" value="Cas_Csn2"/>
    <property type="match status" value="1"/>
</dbReference>
<dbReference type="NCBIfam" id="TIGR01866">
    <property type="entry name" value="cas_Csn2"/>
    <property type="match status" value="1"/>
</dbReference>
<gene>
    <name evidence="1" type="primary">csn2</name>
    <name evidence="1" type="ORF">HMPREF9498_02378</name>
</gene>
<dbReference type="InterPro" id="IPR010146">
    <property type="entry name" value="CRISPR-assoc_prot_Csn2-typ"/>
</dbReference>
<proteinExistence type="predicted"/>
<sequence length="219" mass="25409">MRVNFSLLEEPIEIEKATFLTIKDVQTFAHLVKLIYQYDGENELKLFDAQQKGLKPTELFVVTDILGYDVNSAATLKLIYGDLEAQLNDKPEVKSMIEKLTGTISQLIGYELLEHEMDLEEDGITVQELFKALGIKIETTSDTIFEKVMEITQVHRYLSKKKLLIFINACTYLTEDEVQQVVEYISLNNVDVLFLEQRVVQNRFQYILDENFYLSYEKA</sequence>
<dbReference type="CDD" id="cd09758">
    <property type="entry name" value="Csn2"/>
    <property type="match status" value="1"/>
</dbReference>
<evidence type="ECO:0000313" key="2">
    <source>
        <dbReference type="Proteomes" id="UP000004846"/>
    </source>
</evidence>
<dbReference type="RefSeq" id="WP_002364832.1">
    <property type="nucleotide sequence ID" value="NZ_GL454475.1"/>
</dbReference>
<dbReference type="InterPro" id="IPR038600">
    <property type="entry name" value="Csn2_sf"/>
</dbReference>
<evidence type="ECO:0000313" key="1">
    <source>
        <dbReference type="EMBL" id="EFM82028.1"/>
    </source>
</evidence>
<dbReference type="Proteomes" id="UP000004846">
    <property type="component" value="Unassembled WGS sequence"/>
</dbReference>
<organism evidence="1 2">
    <name type="scientific">Enterococcus faecalis TX4248</name>
    <dbReference type="NCBI Taxonomy" id="749495"/>
    <lineage>
        <taxon>Bacteria</taxon>
        <taxon>Bacillati</taxon>
        <taxon>Bacillota</taxon>
        <taxon>Bacilli</taxon>
        <taxon>Lactobacillales</taxon>
        <taxon>Enterococcaceae</taxon>
        <taxon>Enterococcus</taxon>
    </lineage>
</organism>